<reference evidence="5 6" key="1">
    <citation type="submission" date="2009-08" db="EMBL/GenBank/DDBJ databases">
        <authorList>
            <person name="Weinstock G."/>
            <person name="Sodergren E."/>
            <person name="Clifton S."/>
            <person name="Fulton L."/>
            <person name="Fulton B."/>
            <person name="Courtney L."/>
            <person name="Fronick C."/>
            <person name="Harrison M."/>
            <person name="Strong C."/>
            <person name="Farmer C."/>
            <person name="Delahaunty K."/>
            <person name="Markovic C."/>
            <person name="Hall O."/>
            <person name="Minx P."/>
            <person name="Tomlinson C."/>
            <person name="Mitreva M."/>
            <person name="Nelson J."/>
            <person name="Hou S."/>
            <person name="Wollam A."/>
            <person name="Pepin K.H."/>
            <person name="Johnson M."/>
            <person name="Bhonagiri V."/>
            <person name="Nash W.E."/>
            <person name="Warren W."/>
            <person name="Chinwalla A."/>
            <person name="Mardis E.R."/>
            <person name="Wilson R.K."/>
        </authorList>
    </citation>
    <scope>NUCLEOTIDE SEQUENCE [LARGE SCALE GENOMIC DNA]</scope>
    <source>
        <strain evidence="5 6">L1-82</strain>
    </source>
</reference>
<evidence type="ECO:0000313" key="6">
    <source>
        <dbReference type="Proteomes" id="UP000004828"/>
    </source>
</evidence>
<proteinExistence type="predicted"/>
<dbReference type="GO" id="GO:0005524">
    <property type="term" value="F:ATP binding"/>
    <property type="evidence" value="ECO:0007669"/>
    <property type="project" value="UniProtKB-KW"/>
</dbReference>
<organism evidence="5 6">
    <name type="scientific">Roseburia intestinalis L1-82</name>
    <dbReference type="NCBI Taxonomy" id="536231"/>
    <lineage>
        <taxon>Bacteria</taxon>
        <taxon>Bacillati</taxon>
        <taxon>Bacillota</taxon>
        <taxon>Clostridia</taxon>
        <taxon>Lachnospirales</taxon>
        <taxon>Lachnospiraceae</taxon>
        <taxon>Roseburia</taxon>
    </lineage>
</organism>
<evidence type="ECO:0000256" key="3">
    <source>
        <dbReference type="ARBA" id="ARBA00022741"/>
    </source>
</evidence>
<dbReference type="PANTHER" id="PTHR43790:SF9">
    <property type="entry name" value="GALACTOFURANOSE TRANSPORTER ATP-BINDING PROTEIN YTFR"/>
    <property type="match status" value="1"/>
</dbReference>
<dbReference type="EMBL" id="ABYJ02000085">
    <property type="protein sequence ID" value="EEV01275.1"/>
    <property type="molecule type" value="Genomic_DNA"/>
</dbReference>
<sequence length="94" mass="10398">MILARWLATDPEFLILDEPTRGIDVGTKTEIQKLVIQLAEEGKSLIFISSEIEEMLRTCSKLVVLRDGEKVGEITDNLTQEHVMQAIAGGGTNE</sequence>
<keyword evidence="1" id="KW-0813">Transport</keyword>
<gene>
    <name evidence="5" type="ORF">ROSINTL182_06803</name>
</gene>
<evidence type="ECO:0000256" key="4">
    <source>
        <dbReference type="ARBA" id="ARBA00022840"/>
    </source>
</evidence>
<protein>
    <submittedName>
        <fullName evidence="5">Uncharacterized protein</fullName>
    </submittedName>
</protein>
<comment type="caution">
    <text evidence="5">The sequence shown here is derived from an EMBL/GenBank/DDBJ whole genome shotgun (WGS) entry which is preliminary data.</text>
</comment>
<keyword evidence="2" id="KW-0677">Repeat</keyword>
<dbReference type="Gene3D" id="3.40.50.300">
    <property type="entry name" value="P-loop containing nucleotide triphosphate hydrolases"/>
    <property type="match status" value="1"/>
</dbReference>
<dbReference type="Proteomes" id="UP000004828">
    <property type="component" value="Unassembled WGS sequence"/>
</dbReference>
<dbReference type="InterPro" id="IPR027417">
    <property type="entry name" value="P-loop_NTPase"/>
</dbReference>
<dbReference type="AlphaFoldDB" id="C7GA73"/>
<dbReference type="SUPFAM" id="SSF52540">
    <property type="entry name" value="P-loop containing nucleoside triphosphate hydrolases"/>
    <property type="match status" value="1"/>
</dbReference>
<name>C7GA73_9FIRM</name>
<keyword evidence="4" id="KW-0067">ATP-binding</keyword>
<accession>C7GA73</accession>
<dbReference type="InterPro" id="IPR050107">
    <property type="entry name" value="ABC_carbohydrate_import_ATPase"/>
</dbReference>
<keyword evidence="3" id="KW-0547">Nucleotide-binding</keyword>
<evidence type="ECO:0000313" key="5">
    <source>
        <dbReference type="EMBL" id="EEV01275.1"/>
    </source>
</evidence>
<dbReference type="PANTHER" id="PTHR43790">
    <property type="entry name" value="CARBOHYDRATE TRANSPORT ATP-BINDING PROTEIN MG119-RELATED"/>
    <property type="match status" value="1"/>
</dbReference>
<evidence type="ECO:0000256" key="2">
    <source>
        <dbReference type="ARBA" id="ARBA00022737"/>
    </source>
</evidence>
<evidence type="ECO:0000256" key="1">
    <source>
        <dbReference type="ARBA" id="ARBA00022448"/>
    </source>
</evidence>
<dbReference type="HOGENOM" id="CLU_000604_43_3_9"/>